<keyword evidence="2" id="KW-1185">Reference proteome</keyword>
<reference evidence="1" key="1">
    <citation type="submission" date="2022-10" db="EMBL/GenBank/DDBJ databases">
        <title>YIM 151497 complete genome.</title>
        <authorList>
            <person name="Chen X."/>
        </authorList>
    </citation>
    <scope>NUCLEOTIDE SEQUENCE</scope>
    <source>
        <strain evidence="1">YIM 151497</strain>
    </source>
</reference>
<organism evidence="1 2">
    <name type="scientific">Pelagibacterium flavum</name>
    <dbReference type="NCBI Taxonomy" id="2984530"/>
    <lineage>
        <taxon>Bacteria</taxon>
        <taxon>Pseudomonadati</taxon>
        <taxon>Pseudomonadota</taxon>
        <taxon>Alphaproteobacteria</taxon>
        <taxon>Hyphomicrobiales</taxon>
        <taxon>Devosiaceae</taxon>
        <taxon>Pelagibacterium</taxon>
    </lineage>
</organism>
<name>A0ABY6INU6_9HYPH</name>
<dbReference type="EMBL" id="CP107716">
    <property type="protein sequence ID" value="UYQ71127.1"/>
    <property type="molecule type" value="Genomic_DNA"/>
</dbReference>
<dbReference type="Proteomes" id="UP001163882">
    <property type="component" value="Chromosome"/>
</dbReference>
<evidence type="ECO:0000313" key="2">
    <source>
        <dbReference type="Proteomes" id="UP001163882"/>
    </source>
</evidence>
<dbReference type="RefSeq" id="WP_264224788.1">
    <property type="nucleotide sequence ID" value="NZ_CP107716.1"/>
</dbReference>
<protein>
    <submittedName>
        <fullName evidence="1">Uncharacterized protein</fullName>
    </submittedName>
</protein>
<gene>
    <name evidence="1" type="ORF">OF122_13835</name>
</gene>
<evidence type="ECO:0000313" key="1">
    <source>
        <dbReference type="EMBL" id="UYQ71127.1"/>
    </source>
</evidence>
<proteinExistence type="predicted"/>
<accession>A0ABY6INU6</accession>
<sequence>MFKETDKITQFGPPVLVIKCEDCKRHGEMKIHTAVRRYGSDITVAEWKKKVAEDGGCKRVAEGYCRAFVFQESVTWWASLSDAQHNRWRPILRCLRRHYALKRVNACPPIELDLRSLVATHGSECRLSKLERWARCPQCGSSGATIQWALTDEDAPDMPVRQRVAR</sequence>